<evidence type="ECO:0000256" key="3">
    <source>
        <dbReference type="ARBA" id="ARBA00023239"/>
    </source>
</evidence>
<evidence type="ECO:0000313" key="6">
    <source>
        <dbReference type="Proteomes" id="UP000178558"/>
    </source>
</evidence>
<evidence type="ECO:0000256" key="1">
    <source>
        <dbReference type="ARBA" id="ARBA00001554"/>
    </source>
</evidence>
<reference evidence="5 6" key="1">
    <citation type="journal article" date="2016" name="Nat. Commun.">
        <title>Thousands of microbial genomes shed light on interconnected biogeochemical processes in an aquifer system.</title>
        <authorList>
            <person name="Anantharaman K."/>
            <person name="Brown C.T."/>
            <person name="Hug L.A."/>
            <person name="Sharon I."/>
            <person name="Castelle C.J."/>
            <person name="Probst A.J."/>
            <person name="Thomas B.C."/>
            <person name="Singh A."/>
            <person name="Wilkins M.J."/>
            <person name="Karaoz U."/>
            <person name="Brodie E.L."/>
            <person name="Williams K.H."/>
            <person name="Hubbard S.S."/>
            <person name="Banfield J.F."/>
        </authorList>
    </citation>
    <scope>NUCLEOTIDE SEQUENCE [LARGE SCALE GENOMIC DNA]</scope>
</reference>
<comment type="caution">
    <text evidence="5">The sequence shown here is derived from an EMBL/GenBank/DDBJ whole genome shotgun (WGS) entry which is preliminary data.</text>
</comment>
<gene>
    <name evidence="5" type="ORF">A3B50_02765</name>
</gene>
<accession>A0A1F7J620</accession>
<name>A0A1F7J620_9BACT</name>
<comment type="catalytic activity">
    <reaction evidence="1 4">
        <text>(4aS,6R)-4a-hydroxy-L-erythro-5,6,7,8-tetrahydrobiopterin = (6R)-L-erythro-6,7-dihydrobiopterin + H2O</text>
        <dbReference type="Rhea" id="RHEA:11920"/>
        <dbReference type="ChEBI" id="CHEBI:15377"/>
        <dbReference type="ChEBI" id="CHEBI:15642"/>
        <dbReference type="ChEBI" id="CHEBI:43120"/>
        <dbReference type="EC" id="4.2.1.96"/>
    </reaction>
</comment>
<dbReference type="GO" id="GO:0006729">
    <property type="term" value="P:tetrahydrobiopterin biosynthetic process"/>
    <property type="evidence" value="ECO:0007669"/>
    <property type="project" value="InterPro"/>
</dbReference>
<dbReference type="Pfam" id="PF01329">
    <property type="entry name" value="Pterin_4a"/>
    <property type="match status" value="1"/>
</dbReference>
<evidence type="ECO:0000313" key="5">
    <source>
        <dbReference type="EMBL" id="OGK51062.1"/>
    </source>
</evidence>
<evidence type="ECO:0000256" key="2">
    <source>
        <dbReference type="ARBA" id="ARBA00006472"/>
    </source>
</evidence>
<keyword evidence="3 4" id="KW-0456">Lyase</keyword>
<dbReference type="NCBIfam" id="NF002017">
    <property type="entry name" value="PRK00823.1-2"/>
    <property type="match status" value="1"/>
</dbReference>
<dbReference type="InterPro" id="IPR001533">
    <property type="entry name" value="Pterin_deHydtase"/>
</dbReference>
<evidence type="ECO:0000256" key="4">
    <source>
        <dbReference type="HAMAP-Rule" id="MF_00434"/>
    </source>
</evidence>
<dbReference type="AlphaFoldDB" id="A0A1F7J620"/>
<protein>
    <recommendedName>
        <fullName evidence="4">Putative pterin-4-alpha-carbinolamine dehydratase</fullName>
        <shortName evidence="4">PHS</shortName>
        <ecNumber evidence="4">4.2.1.96</ecNumber>
    </recommendedName>
    <alternativeName>
        <fullName evidence="4">4-alpha-hydroxy-tetrahydropterin dehydratase</fullName>
    </alternativeName>
    <alternativeName>
        <fullName evidence="4">Pterin carbinolamine dehydratase</fullName>
        <shortName evidence="4">PCD</shortName>
    </alternativeName>
</protein>
<comment type="similarity">
    <text evidence="2 4">Belongs to the pterin-4-alpha-carbinolamine dehydratase family.</text>
</comment>
<dbReference type="InterPro" id="IPR036428">
    <property type="entry name" value="PCD_sf"/>
</dbReference>
<dbReference type="SUPFAM" id="SSF55248">
    <property type="entry name" value="PCD-like"/>
    <property type="match status" value="1"/>
</dbReference>
<dbReference type="EC" id="4.2.1.96" evidence="4"/>
<dbReference type="PANTHER" id="PTHR12599">
    <property type="entry name" value="PTERIN-4-ALPHA-CARBINOLAMINE DEHYDRATASE"/>
    <property type="match status" value="1"/>
</dbReference>
<dbReference type="Proteomes" id="UP000178558">
    <property type="component" value="Unassembled WGS sequence"/>
</dbReference>
<dbReference type="Gene3D" id="3.30.1360.20">
    <property type="entry name" value="Transcriptional coactivator/pterin dehydratase"/>
    <property type="match status" value="1"/>
</dbReference>
<dbReference type="PANTHER" id="PTHR12599:SF0">
    <property type="entry name" value="PTERIN-4-ALPHA-CARBINOLAMINE DEHYDRATASE"/>
    <property type="match status" value="1"/>
</dbReference>
<organism evidence="5 6">
    <name type="scientific">Candidatus Roizmanbacteria bacterium RIFCSPLOWO2_01_FULL_40_42</name>
    <dbReference type="NCBI Taxonomy" id="1802066"/>
    <lineage>
        <taxon>Bacteria</taxon>
        <taxon>Candidatus Roizmaniibacteriota</taxon>
    </lineage>
</organism>
<dbReference type="EMBL" id="MGAQ01000006">
    <property type="protein sequence ID" value="OGK51062.1"/>
    <property type="molecule type" value="Genomic_DNA"/>
</dbReference>
<dbReference type="GO" id="GO:0008124">
    <property type="term" value="F:4-alpha-hydroxytetrahydrobiopterin dehydratase activity"/>
    <property type="evidence" value="ECO:0007669"/>
    <property type="project" value="UniProtKB-UniRule"/>
</dbReference>
<sequence>MSTDSLTSQKCVPCEGDAKPLTPQQFEPHLQQVADWKVVGAVKIEKEFKFKDFKEALNFVDKVGEIAEHEGHHPDIFLHGWNKVKITLSTHAIKGLSLNDFILAAKIDQLLK</sequence>
<dbReference type="CDD" id="cd00913">
    <property type="entry name" value="PCD_DCoH_subfamily_a"/>
    <property type="match status" value="1"/>
</dbReference>
<dbReference type="HAMAP" id="MF_00434">
    <property type="entry name" value="Pterin_4_alpha"/>
    <property type="match status" value="1"/>
</dbReference>
<proteinExistence type="inferred from homology"/>